<dbReference type="KEGG" id="ril:CRIB_625"/>
<dbReference type="GeneID" id="82204807"/>
<sequence>MDCFKIEENKGLIRYLNVLPSQQAVDVYVDNKLLYSDIKYKDFTPYVYMENRPYKIDINEAGTKNILIRTTFRLPDEDLFTLAITGNIGQESLIIIDEDIEQKISNTQAIQRFVNLSPGLPIADVFYDDKPVVDNIDYRDQTLYEYLNPGQYTVSVRGNLTGENIVKSNIQFKADRIYSIYIIGNPPNVELLQSVDGNTYACPQ</sequence>
<gene>
    <name evidence="2" type="ORF">CRIB_625</name>
</gene>
<protein>
    <recommendedName>
        <fullName evidence="1">DUF4397 domain-containing protein</fullName>
    </recommendedName>
</protein>
<dbReference type="EMBL" id="LN555523">
    <property type="protein sequence ID" value="CED93378.1"/>
    <property type="molecule type" value="Genomic_DNA"/>
</dbReference>
<evidence type="ECO:0000313" key="3">
    <source>
        <dbReference type="Proteomes" id="UP000245622"/>
    </source>
</evidence>
<reference evidence="2 3" key="1">
    <citation type="submission" date="2014-04" db="EMBL/GenBank/DDBJ databases">
        <authorList>
            <person name="Hornung B.V."/>
        </authorList>
    </citation>
    <scope>NUCLEOTIDE SEQUENCE [LARGE SCALE GENOMIC DNA]</scope>
    <source>
        <strain evidence="2 3">CRIB</strain>
    </source>
</reference>
<dbReference type="Pfam" id="PF14344">
    <property type="entry name" value="DUF4397"/>
    <property type="match status" value="1"/>
</dbReference>
<dbReference type="RefSeq" id="WP_180703100.1">
    <property type="nucleotide sequence ID" value="NZ_CAJUCR010000001.1"/>
</dbReference>
<evidence type="ECO:0000259" key="1">
    <source>
        <dbReference type="Pfam" id="PF14344"/>
    </source>
</evidence>
<dbReference type="Proteomes" id="UP000245622">
    <property type="component" value="Chromosome 1"/>
</dbReference>
<evidence type="ECO:0000313" key="2">
    <source>
        <dbReference type="EMBL" id="CED93378.1"/>
    </source>
</evidence>
<accession>A0A1V1HZH8</accession>
<dbReference type="AlphaFoldDB" id="A0A1V1HZH8"/>
<name>A0A1V1HZH8_9FIRM</name>
<dbReference type="InterPro" id="IPR025510">
    <property type="entry name" value="DUF4397"/>
</dbReference>
<keyword evidence="3" id="KW-1185">Reference proteome</keyword>
<proteinExistence type="predicted"/>
<organism evidence="2 3">
    <name type="scientific">Romboutsia ilealis</name>
    <dbReference type="NCBI Taxonomy" id="1115758"/>
    <lineage>
        <taxon>Bacteria</taxon>
        <taxon>Bacillati</taxon>
        <taxon>Bacillota</taxon>
        <taxon>Clostridia</taxon>
        <taxon>Peptostreptococcales</taxon>
        <taxon>Peptostreptococcaceae</taxon>
        <taxon>Romboutsia</taxon>
    </lineage>
</organism>
<feature type="domain" description="DUF4397" evidence="1">
    <location>
        <begin position="12"/>
        <end position="121"/>
    </location>
</feature>